<organism evidence="2 3">
    <name type="scientific">Caerostris darwini</name>
    <dbReference type="NCBI Taxonomy" id="1538125"/>
    <lineage>
        <taxon>Eukaryota</taxon>
        <taxon>Metazoa</taxon>
        <taxon>Ecdysozoa</taxon>
        <taxon>Arthropoda</taxon>
        <taxon>Chelicerata</taxon>
        <taxon>Arachnida</taxon>
        <taxon>Araneae</taxon>
        <taxon>Araneomorphae</taxon>
        <taxon>Entelegynae</taxon>
        <taxon>Araneoidea</taxon>
        <taxon>Araneidae</taxon>
        <taxon>Caerostris</taxon>
    </lineage>
</organism>
<dbReference type="AlphaFoldDB" id="A0AAV4WIS6"/>
<sequence length="141" mass="15461">MDVSQNSYDRYTGVLSQSSTSKRMSHLVGKRACSMIFINTSQKQIYRWGRSDPLKVPFPAMSSHPLDIFHPSGETHLGGSASLPKDKSDVHKGHQKGLSMGTEPSSLDTSGVKGTLPERVVGEIRFNTVPPPLQQRGKLAR</sequence>
<comment type="caution">
    <text evidence="2">The sequence shown here is derived from an EMBL/GenBank/DDBJ whole genome shotgun (WGS) entry which is preliminary data.</text>
</comment>
<dbReference type="EMBL" id="BPLQ01014663">
    <property type="protein sequence ID" value="GIY81709.1"/>
    <property type="molecule type" value="Genomic_DNA"/>
</dbReference>
<proteinExistence type="predicted"/>
<evidence type="ECO:0000313" key="2">
    <source>
        <dbReference type="EMBL" id="GIY81709.1"/>
    </source>
</evidence>
<dbReference type="Proteomes" id="UP001054837">
    <property type="component" value="Unassembled WGS sequence"/>
</dbReference>
<evidence type="ECO:0000256" key="1">
    <source>
        <dbReference type="SAM" id="MobiDB-lite"/>
    </source>
</evidence>
<gene>
    <name evidence="2" type="ORF">CDAR_81751</name>
</gene>
<name>A0AAV4WIS6_9ARAC</name>
<reference evidence="2 3" key="1">
    <citation type="submission" date="2021-06" db="EMBL/GenBank/DDBJ databases">
        <title>Caerostris darwini draft genome.</title>
        <authorList>
            <person name="Kono N."/>
            <person name="Arakawa K."/>
        </authorList>
    </citation>
    <scope>NUCLEOTIDE SEQUENCE [LARGE SCALE GENOMIC DNA]</scope>
</reference>
<accession>A0AAV4WIS6</accession>
<feature type="region of interest" description="Disordered" evidence="1">
    <location>
        <begin position="66"/>
        <end position="114"/>
    </location>
</feature>
<protein>
    <submittedName>
        <fullName evidence="2">Uncharacterized protein</fullName>
    </submittedName>
</protein>
<evidence type="ECO:0000313" key="3">
    <source>
        <dbReference type="Proteomes" id="UP001054837"/>
    </source>
</evidence>
<keyword evidence="3" id="KW-1185">Reference proteome</keyword>